<evidence type="ECO:0000259" key="5">
    <source>
        <dbReference type="Pfam" id="PF25137"/>
    </source>
</evidence>
<dbReference type="SUPFAM" id="SSF56796">
    <property type="entry name" value="Dehydroquinate synthase-like"/>
    <property type="match status" value="1"/>
</dbReference>
<dbReference type="InterPro" id="IPR056798">
    <property type="entry name" value="ADH_Fe_C"/>
</dbReference>
<evidence type="ECO:0000256" key="3">
    <source>
        <dbReference type="ARBA" id="ARBA00023027"/>
    </source>
</evidence>
<dbReference type="OrthoDB" id="9804734at2"/>
<dbReference type="EMBL" id="UPPP01000113">
    <property type="protein sequence ID" value="VBB09224.1"/>
    <property type="molecule type" value="Genomic_DNA"/>
</dbReference>
<dbReference type="AlphaFoldDB" id="A0A498RCG3"/>
<dbReference type="PANTHER" id="PTHR11496">
    <property type="entry name" value="ALCOHOL DEHYDROGENASE"/>
    <property type="match status" value="1"/>
</dbReference>
<proteinExistence type="inferred from homology"/>
<reference evidence="6 7" key="1">
    <citation type="submission" date="2018-06" db="EMBL/GenBank/DDBJ databases">
        <authorList>
            <person name="Strepis N."/>
        </authorList>
    </citation>
    <scope>NUCLEOTIDE SEQUENCE [LARGE SCALE GENOMIC DNA]</scope>
    <source>
        <strain evidence="6">LUCI</strain>
    </source>
</reference>
<organism evidence="6 7">
    <name type="scientific">Lucifera butyrica</name>
    <dbReference type="NCBI Taxonomy" id="1351585"/>
    <lineage>
        <taxon>Bacteria</taxon>
        <taxon>Bacillati</taxon>
        <taxon>Bacillota</taxon>
        <taxon>Negativicutes</taxon>
        <taxon>Veillonellales</taxon>
        <taxon>Veillonellaceae</taxon>
        <taxon>Lucifera</taxon>
    </lineage>
</organism>
<evidence type="ECO:0000313" key="6">
    <source>
        <dbReference type="EMBL" id="VBB09224.1"/>
    </source>
</evidence>
<evidence type="ECO:0000313" key="7">
    <source>
        <dbReference type="Proteomes" id="UP000277811"/>
    </source>
</evidence>
<gene>
    <name evidence="6" type="ORF">LUCI_4514</name>
</gene>
<dbReference type="Gene3D" id="1.20.1090.10">
    <property type="entry name" value="Dehydroquinate synthase-like - alpha domain"/>
    <property type="match status" value="1"/>
</dbReference>
<keyword evidence="7" id="KW-1185">Reference proteome</keyword>
<dbReference type="InterPro" id="IPR018211">
    <property type="entry name" value="ADH_Fe_CS"/>
</dbReference>
<dbReference type="FunFam" id="1.20.1090.10:FF:000001">
    <property type="entry name" value="Aldehyde-alcohol dehydrogenase"/>
    <property type="match status" value="1"/>
</dbReference>
<dbReference type="PROSITE" id="PS00913">
    <property type="entry name" value="ADH_IRON_1"/>
    <property type="match status" value="1"/>
</dbReference>
<dbReference type="FunFam" id="3.40.50.1970:FF:000003">
    <property type="entry name" value="Alcohol dehydrogenase, iron-containing"/>
    <property type="match status" value="1"/>
</dbReference>
<comment type="similarity">
    <text evidence="1">Belongs to the iron-containing alcohol dehydrogenase family.</text>
</comment>
<dbReference type="GO" id="GO:0004022">
    <property type="term" value="F:alcohol dehydrogenase (NAD+) activity"/>
    <property type="evidence" value="ECO:0007669"/>
    <property type="project" value="UniProtKB-ARBA"/>
</dbReference>
<dbReference type="CDD" id="cd08551">
    <property type="entry name" value="Fe-ADH"/>
    <property type="match status" value="1"/>
</dbReference>
<dbReference type="PANTHER" id="PTHR11496:SF102">
    <property type="entry name" value="ALCOHOL DEHYDROGENASE 4"/>
    <property type="match status" value="1"/>
</dbReference>
<feature type="domain" description="Alcohol dehydrogenase iron-type/glycerol dehydrogenase GldA" evidence="4">
    <location>
        <begin position="10"/>
        <end position="178"/>
    </location>
</feature>
<dbReference type="InterPro" id="IPR039697">
    <property type="entry name" value="Alcohol_dehydrogenase_Fe"/>
</dbReference>
<dbReference type="InterPro" id="IPR001670">
    <property type="entry name" value="ADH_Fe/GldA"/>
</dbReference>
<sequence>MITGFEFLLPTKIRYGLGMVKVLGEELRLLKAKNVMIITDKGLVKAGLVSKITELVQKEGLSYIIYDEIEANPKDYNVELAAETARKHSVDTVVAFGGGSPIDAAKAVVVLTKQGGKVRDYQGKGKIKEDCISLITIPTTAGTGSEVTFSSVITDTREKFKFTIKSPAIAAKVSIIDPELTLTVPPLVTAATGIDALTHAIEGYTANCTEPIAEALGLYAIEYIAQNIAEAVKNGANIEARDKMMMGSLLAGLSFSHSDVASVHCMAEALGSLYDAPHGMCNAILLPYVMEYNLPSAEFKYARVARAMGVDETEDSKAALEGIKYIKNLSKEIGLPGITSLNINREDFEHLAEMSVKNGSNASNPRKITKDDYFMLFNKAYNDNYQ</sequence>
<dbReference type="RefSeq" id="WP_122630038.1">
    <property type="nucleotide sequence ID" value="NZ_UPPP01000113.1"/>
</dbReference>
<accession>A0A498RCG3</accession>
<name>A0A498RCG3_9FIRM</name>
<dbReference type="Gene3D" id="3.40.50.1970">
    <property type="match status" value="1"/>
</dbReference>
<feature type="domain" description="Fe-containing alcohol dehydrogenase-like C-terminal" evidence="5">
    <location>
        <begin position="189"/>
        <end position="381"/>
    </location>
</feature>
<evidence type="ECO:0000256" key="1">
    <source>
        <dbReference type="ARBA" id="ARBA00007358"/>
    </source>
</evidence>
<dbReference type="Pfam" id="PF25137">
    <property type="entry name" value="ADH_Fe_C"/>
    <property type="match status" value="1"/>
</dbReference>
<dbReference type="Proteomes" id="UP000277811">
    <property type="component" value="Unassembled WGS sequence"/>
</dbReference>
<dbReference type="Pfam" id="PF00465">
    <property type="entry name" value="Fe-ADH"/>
    <property type="match status" value="1"/>
</dbReference>
<dbReference type="GO" id="GO:0046872">
    <property type="term" value="F:metal ion binding"/>
    <property type="evidence" value="ECO:0007669"/>
    <property type="project" value="InterPro"/>
</dbReference>
<evidence type="ECO:0000256" key="2">
    <source>
        <dbReference type="ARBA" id="ARBA00023002"/>
    </source>
</evidence>
<keyword evidence="2" id="KW-0560">Oxidoreductase</keyword>
<evidence type="ECO:0000259" key="4">
    <source>
        <dbReference type="Pfam" id="PF00465"/>
    </source>
</evidence>
<protein>
    <submittedName>
        <fullName evidence="6">Alcohol dehydrogenase iron-type</fullName>
    </submittedName>
</protein>
<keyword evidence="3" id="KW-0520">NAD</keyword>